<dbReference type="AlphaFoldDB" id="W0DYB8"/>
<accession>W0DYB8</accession>
<dbReference type="Pfam" id="PF13529">
    <property type="entry name" value="Peptidase_C39_2"/>
    <property type="match status" value="1"/>
</dbReference>
<reference evidence="2 3" key="1">
    <citation type="submission" date="2013-12" db="EMBL/GenBank/DDBJ databases">
        <authorList>
            <consortium name="DOE Joint Genome Institute"/>
            <person name="Kappler U."/>
            <person name="Huntemann M."/>
            <person name="Han J."/>
            <person name="Chen A."/>
            <person name="Kyrpides N."/>
            <person name="Mavromatis K."/>
            <person name="Markowitz V."/>
            <person name="Palaniappan K."/>
            <person name="Ivanova N."/>
            <person name="Schaumberg A."/>
            <person name="Pati A."/>
            <person name="Liolios K."/>
            <person name="Nordberg H.P."/>
            <person name="Cantor M.N."/>
            <person name="Hua S.X."/>
            <person name="Woyke T."/>
        </authorList>
    </citation>
    <scope>NUCLEOTIDE SEQUENCE [LARGE SCALE GENOMIC DNA]</scope>
    <source>
        <strain evidence="3">AL2</strain>
    </source>
</reference>
<dbReference type="InterPro" id="IPR011990">
    <property type="entry name" value="TPR-like_helical_dom_sf"/>
</dbReference>
<dbReference type="RefSeq" id="WP_006460212.1">
    <property type="nucleotide sequence ID" value="NZ_CP007030.1"/>
</dbReference>
<dbReference type="Proteomes" id="UP000005380">
    <property type="component" value="Chromosome"/>
</dbReference>
<dbReference type="EMBL" id="CP007030">
    <property type="protein sequence ID" value="AHF01989.1"/>
    <property type="molecule type" value="Genomic_DNA"/>
</dbReference>
<gene>
    <name evidence="2" type="ORF">THIAE_09720</name>
</gene>
<dbReference type="KEGG" id="tao:THIAE_09720"/>
<dbReference type="SUPFAM" id="SSF48452">
    <property type="entry name" value="TPR-like"/>
    <property type="match status" value="1"/>
</dbReference>
<dbReference type="OrthoDB" id="5611441at2"/>
<dbReference type="PROSITE" id="PS51257">
    <property type="entry name" value="PROKAR_LIPOPROTEIN"/>
    <property type="match status" value="1"/>
</dbReference>
<evidence type="ECO:0000259" key="1">
    <source>
        <dbReference type="Pfam" id="PF13529"/>
    </source>
</evidence>
<dbReference type="STRING" id="717772.THIAE_09720"/>
<dbReference type="HOGENOM" id="CLU_069114_0_0_6"/>
<dbReference type="Gene3D" id="3.90.70.10">
    <property type="entry name" value="Cysteine proteinases"/>
    <property type="match status" value="1"/>
</dbReference>
<dbReference type="eggNOG" id="COG3271">
    <property type="taxonomic scope" value="Bacteria"/>
</dbReference>
<sequence length="342" mass="38017">MTRFAVTGQLNTRLWLGVLFLIGLFGLTTLSGCATPKQSQAWLQTTDAPIQFELVDVPFFPNQDYYCGPAALASMMTYQGEAVTPEQLINRLVIPAKEGTLQIELSAVARQAGWLPYQIEGDLAALEQAVLAGYPVLVLQNLGLDWAPRWHYAVVVGFDRASRHWILRSEQEPRRLTAAGVFERTWARGGYWGMVLADPAAPPPFAQARPWFQRAFDLESVGQLDAAHAAYASGYQRWPAFLPFGLALLNDYYEQQAWSAGDALLAQLWQQHQSSAQLWNNWAVWLSAQGCPSLAQQALQCGWQRQPDAPFLINTAANLGLPDLDQLPPLSFTDCGPLQCRR</sequence>
<keyword evidence="3" id="KW-1185">Reference proteome</keyword>
<dbReference type="InterPro" id="IPR039564">
    <property type="entry name" value="Peptidase_C39-like"/>
</dbReference>
<dbReference type="InParanoid" id="W0DYB8"/>
<evidence type="ECO:0000313" key="3">
    <source>
        <dbReference type="Proteomes" id="UP000005380"/>
    </source>
</evidence>
<feature type="domain" description="Peptidase C39-like" evidence="1">
    <location>
        <begin position="60"/>
        <end position="163"/>
    </location>
</feature>
<proteinExistence type="predicted"/>
<name>W0DYB8_9GAMM</name>
<organism evidence="2 3">
    <name type="scientific">Thiomicrospira aerophila AL3</name>
    <dbReference type="NCBI Taxonomy" id="717772"/>
    <lineage>
        <taxon>Bacteria</taxon>
        <taxon>Pseudomonadati</taxon>
        <taxon>Pseudomonadota</taxon>
        <taxon>Gammaproteobacteria</taxon>
        <taxon>Thiotrichales</taxon>
        <taxon>Piscirickettsiaceae</taxon>
        <taxon>Thiomicrospira</taxon>
    </lineage>
</organism>
<evidence type="ECO:0000313" key="2">
    <source>
        <dbReference type="EMBL" id="AHF01989.1"/>
    </source>
</evidence>
<protein>
    <recommendedName>
        <fullName evidence="1">Peptidase C39-like domain-containing protein</fullName>
    </recommendedName>
</protein>
<dbReference type="NCBIfam" id="NF033920">
    <property type="entry name" value="C39_PA2778_fam"/>
    <property type="match status" value="1"/>
</dbReference>